<protein>
    <submittedName>
        <fullName evidence="1">Uncharacterized protein</fullName>
    </submittedName>
</protein>
<sequence>MKKHSSPLKNRPFPGGFFVWRRAEPALEVALFGSETTPRGNGWRAAPSTLALFYNVPVIIGVARRSEQFSLARNSV</sequence>
<evidence type="ECO:0000313" key="2">
    <source>
        <dbReference type="Proteomes" id="UP000298656"/>
    </source>
</evidence>
<organism evidence="1 2">
    <name type="scientific">Trinickia violacea</name>
    <dbReference type="NCBI Taxonomy" id="2571746"/>
    <lineage>
        <taxon>Bacteria</taxon>
        <taxon>Pseudomonadati</taxon>
        <taxon>Pseudomonadota</taxon>
        <taxon>Betaproteobacteria</taxon>
        <taxon>Burkholderiales</taxon>
        <taxon>Burkholderiaceae</taxon>
        <taxon>Trinickia</taxon>
    </lineage>
</organism>
<proteinExistence type="predicted"/>
<dbReference type="KEGG" id="tvl:FAZ95_02450"/>
<evidence type="ECO:0000313" key="1">
    <source>
        <dbReference type="EMBL" id="QCP48148.1"/>
    </source>
</evidence>
<dbReference type="EMBL" id="CP040077">
    <property type="protein sequence ID" value="QCP48148.1"/>
    <property type="molecule type" value="Genomic_DNA"/>
</dbReference>
<accession>A0A4P8IHL9</accession>
<gene>
    <name evidence="1" type="ORF">FAZ95_02450</name>
</gene>
<reference evidence="1 2" key="1">
    <citation type="submission" date="2019-05" db="EMBL/GenBank/DDBJ databases">
        <title>Burkholderia sp. DHOD12, isolated from subtropical forest soil.</title>
        <authorList>
            <person name="Gao Z.-H."/>
            <person name="Qiu L.-H."/>
        </authorList>
    </citation>
    <scope>NUCLEOTIDE SEQUENCE [LARGE SCALE GENOMIC DNA]</scope>
    <source>
        <strain evidence="1 2">DHOD12</strain>
    </source>
</reference>
<name>A0A4P8IHL9_9BURK</name>
<dbReference type="AlphaFoldDB" id="A0A4P8IHL9"/>
<dbReference type="RefSeq" id="WP_137330990.1">
    <property type="nucleotide sequence ID" value="NZ_CP040077.1"/>
</dbReference>
<dbReference type="Proteomes" id="UP000298656">
    <property type="component" value="Chromosome 1"/>
</dbReference>
<keyword evidence="2" id="KW-1185">Reference proteome</keyword>